<feature type="compositionally biased region" description="Low complexity" evidence="6">
    <location>
        <begin position="209"/>
        <end position="228"/>
    </location>
</feature>
<evidence type="ECO:0000256" key="2">
    <source>
        <dbReference type="ARBA" id="ARBA00022723"/>
    </source>
</evidence>
<dbReference type="InterPro" id="IPR001932">
    <property type="entry name" value="PPM-type_phosphatase-like_dom"/>
</dbReference>
<organism evidence="8 9">
    <name type="scientific">Tilletia horrida</name>
    <dbReference type="NCBI Taxonomy" id="155126"/>
    <lineage>
        <taxon>Eukaryota</taxon>
        <taxon>Fungi</taxon>
        <taxon>Dikarya</taxon>
        <taxon>Basidiomycota</taxon>
        <taxon>Ustilaginomycotina</taxon>
        <taxon>Exobasidiomycetes</taxon>
        <taxon>Tilletiales</taxon>
        <taxon>Tilletiaceae</taxon>
        <taxon>Tilletia</taxon>
    </lineage>
</organism>
<keyword evidence="9" id="KW-1185">Reference proteome</keyword>
<feature type="compositionally biased region" description="Low complexity" evidence="6">
    <location>
        <begin position="575"/>
        <end position="585"/>
    </location>
</feature>
<comment type="similarity">
    <text evidence="1 5">Belongs to the PP2C family.</text>
</comment>
<reference evidence="8" key="1">
    <citation type="journal article" date="2023" name="PhytoFront">
        <title>Draft Genome Resources of Seven Strains of Tilletia horrida, Causal Agent of Kernel Smut of Rice.</title>
        <authorList>
            <person name="Khanal S."/>
            <person name="Antony Babu S."/>
            <person name="Zhou X.G."/>
        </authorList>
    </citation>
    <scope>NUCLEOTIDE SEQUENCE</scope>
    <source>
        <strain evidence="8">TX6</strain>
    </source>
</reference>
<comment type="caution">
    <text evidence="8">The sequence shown here is derived from an EMBL/GenBank/DDBJ whole genome shotgun (WGS) entry which is preliminary data.</text>
</comment>
<evidence type="ECO:0000313" key="8">
    <source>
        <dbReference type="EMBL" id="KAK0554411.1"/>
    </source>
</evidence>
<dbReference type="Gene3D" id="3.60.40.10">
    <property type="entry name" value="PPM-type phosphatase domain"/>
    <property type="match status" value="2"/>
</dbReference>
<evidence type="ECO:0000259" key="7">
    <source>
        <dbReference type="PROSITE" id="PS51746"/>
    </source>
</evidence>
<keyword evidence="4 5" id="KW-0904">Protein phosphatase</keyword>
<feature type="domain" description="PPM-type phosphatase" evidence="7">
    <location>
        <begin position="66"/>
        <end position="561"/>
    </location>
</feature>
<feature type="compositionally biased region" description="Basic and acidic residues" evidence="6">
    <location>
        <begin position="586"/>
        <end position="600"/>
    </location>
</feature>
<dbReference type="InterPro" id="IPR000222">
    <property type="entry name" value="PP2C_BS"/>
</dbReference>
<dbReference type="GO" id="GO:0004722">
    <property type="term" value="F:protein serine/threonine phosphatase activity"/>
    <property type="evidence" value="ECO:0007669"/>
    <property type="project" value="UniProtKB-EC"/>
</dbReference>
<feature type="compositionally biased region" description="Low complexity" evidence="6">
    <location>
        <begin position="47"/>
        <end position="62"/>
    </location>
</feature>
<feature type="region of interest" description="Disordered" evidence="6">
    <location>
        <begin position="177"/>
        <end position="293"/>
    </location>
</feature>
<feature type="compositionally biased region" description="Polar residues" evidence="6">
    <location>
        <begin position="383"/>
        <end position="402"/>
    </location>
</feature>
<feature type="region of interest" description="Disordered" evidence="6">
    <location>
        <begin position="575"/>
        <end position="609"/>
    </location>
</feature>
<name>A0AAN6GUS5_9BASI</name>
<feature type="region of interest" description="Disordered" evidence="6">
    <location>
        <begin position="306"/>
        <end position="412"/>
    </location>
</feature>
<accession>A0AAN6GUS5</accession>
<evidence type="ECO:0000256" key="3">
    <source>
        <dbReference type="ARBA" id="ARBA00022801"/>
    </source>
</evidence>
<dbReference type="SUPFAM" id="SSF81606">
    <property type="entry name" value="PP2C-like"/>
    <property type="match status" value="2"/>
</dbReference>
<keyword evidence="2" id="KW-0479">Metal-binding</keyword>
<dbReference type="PROSITE" id="PS51746">
    <property type="entry name" value="PPM_2"/>
    <property type="match status" value="1"/>
</dbReference>
<protein>
    <submittedName>
        <fullName evidence="8">Mgpp2cl-1, protein phosphatase 2C-like protein 1</fullName>
        <ecNumber evidence="8">3.1.3.16</ecNumber>
    </submittedName>
</protein>
<keyword evidence="3 5" id="KW-0378">Hydrolase</keyword>
<gene>
    <name evidence="8" type="primary">MgPP2CL-1</name>
    <name evidence="8" type="ORF">OC846_002143</name>
</gene>
<evidence type="ECO:0000256" key="1">
    <source>
        <dbReference type="ARBA" id="ARBA00006702"/>
    </source>
</evidence>
<dbReference type="EMBL" id="JAPDMZ010000038">
    <property type="protein sequence ID" value="KAK0554411.1"/>
    <property type="molecule type" value="Genomic_DNA"/>
</dbReference>
<evidence type="ECO:0000313" key="9">
    <source>
        <dbReference type="Proteomes" id="UP001176517"/>
    </source>
</evidence>
<evidence type="ECO:0000256" key="4">
    <source>
        <dbReference type="ARBA" id="ARBA00022912"/>
    </source>
</evidence>
<feature type="compositionally biased region" description="Polar residues" evidence="6">
    <location>
        <begin position="11"/>
        <end position="45"/>
    </location>
</feature>
<feature type="compositionally biased region" description="Low complexity" evidence="6">
    <location>
        <begin position="308"/>
        <end position="322"/>
    </location>
</feature>
<evidence type="ECO:0000256" key="5">
    <source>
        <dbReference type="RuleBase" id="RU003465"/>
    </source>
</evidence>
<evidence type="ECO:0000256" key="6">
    <source>
        <dbReference type="SAM" id="MobiDB-lite"/>
    </source>
</evidence>
<dbReference type="CDD" id="cd00143">
    <property type="entry name" value="PP2Cc"/>
    <property type="match status" value="2"/>
</dbReference>
<dbReference type="PANTHER" id="PTHR13832:SF837">
    <property type="entry name" value="PROTEIN PHOSPHATASE 2C-LIKE DOMAIN-CONTAINING PROTEIN 1"/>
    <property type="match status" value="1"/>
</dbReference>
<dbReference type="InterPro" id="IPR015655">
    <property type="entry name" value="PP2C"/>
</dbReference>
<dbReference type="Pfam" id="PF00481">
    <property type="entry name" value="PP2C"/>
    <property type="match status" value="2"/>
</dbReference>
<dbReference type="InterPro" id="IPR036457">
    <property type="entry name" value="PPM-type-like_dom_sf"/>
</dbReference>
<dbReference type="PANTHER" id="PTHR13832">
    <property type="entry name" value="PROTEIN PHOSPHATASE 2C"/>
    <property type="match status" value="1"/>
</dbReference>
<proteinExistence type="inferred from homology"/>
<sequence>MRDSRRGQDADNPNLNAESKATTTASGSNTHGTVNQHPSASTAPSQAHHSGLSRAAAGSSGRWPFRVGVSEDRNKRWRRTMEDAHAFIYDFGGVRGQGFFSVFDGHAGKHAAEFCGKHFHEHLLNTILENPTLPVPDVLNLTFQTVDRRLSELAKQQGSSSGCTAVAAFLRLETEDGKPAATPETGGVVPSTIEVGSASGPGSSKTKPVSSKASTQSSTSASSSSVDQSNEEQIAQRFRTGSSSHFGGAAAPNAGEDEDNTPQIIRLNTPPPSSAAAQSTGTPNQTEARKSGDSIFSSFTRRLRQYSGDRSASAAAGATSPKSGKRKSLSSSKSPSSKSAQLPTTDSDHSHLHSSEAATADPNAHPPLVDSPQPTSSPSNTTDQAQPTSAPNAENVDGNRNASAEKSEDGLVEVTGKNVRRVLYTANAGDARAVLCRGGKAIRLTYDHKGSDAQETKRIQDAGGFVMNNRVNGVLAVTRSLGDSSMKDFVVGAPYTTETTLGAEDTFLIVACDGLWDVTEDQEAVDLIAEVTDPQQASEILLKHALDNFSTDNTSVMVIRFAVKGENVADMSADASSAPAAGDHIAAADKEGAGDDKGEGVDADGDQPMAKVAETIVQEPASTV</sequence>
<dbReference type="Proteomes" id="UP001176517">
    <property type="component" value="Unassembled WGS sequence"/>
</dbReference>
<dbReference type="AlphaFoldDB" id="A0AAN6GUS5"/>
<dbReference type="GO" id="GO:0046872">
    <property type="term" value="F:metal ion binding"/>
    <property type="evidence" value="ECO:0007669"/>
    <property type="project" value="UniProtKB-KW"/>
</dbReference>
<dbReference type="SMART" id="SM00332">
    <property type="entry name" value="PP2Cc"/>
    <property type="match status" value="1"/>
</dbReference>
<feature type="compositionally biased region" description="Low complexity" evidence="6">
    <location>
        <begin position="329"/>
        <end position="339"/>
    </location>
</feature>
<feature type="compositionally biased region" description="Low complexity" evidence="6">
    <location>
        <begin position="371"/>
        <end position="382"/>
    </location>
</feature>
<dbReference type="EC" id="3.1.3.16" evidence="8"/>
<feature type="compositionally biased region" description="Polar residues" evidence="6">
    <location>
        <begin position="275"/>
        <end position="286"/>
    </location>
</feature>
<feature type="region of interest" description="Disordered" evidence="6">
    <location>
        <begin position="1"/>
        <end position="65"/>
    </location>
</feature>
<dbReference type="PROSITE" id="PS01032">
    <property type="entry name" value="PPM_1"/>
    <property type="match status" value="1"/>
</dbReference>